<dbReference type="Pfam" id="PF00672">
    <property type="entry name" value="HAMP"/>
    <property type="match status" value="1"/>
</dbReference>
<evidence type="ECO:0000256" key="4">
    <source>
        <dbReference type="ARBA" id="ARBA00022553"/>
    </source>
</evidence>
<dbReference type="InterPro" id="IPR050428">
    <property type="entry name" value="TCS_sensor_his_kinase"/>
</dbReference>
<dbReference type="InterPro" id="IPR036097">
    <property type="entry name" value="HisK_dim/P_sf"/>
</dbReference>
<dbReference type="SMART" id="SM00387">
    <property type="entry name" value="HATPase_c"/>
    <property type="match status" value="1"/>
</dbReference>
<comment type="subcellular location">
    <subcellularLocation>
        <location evidence="2">Cell membrane</location>
    </subcellularLocation>
</comment>
<keyword evidence="10 11" id="KW-0472">Membrane</keyword>
<dbReference type="InterPro" id="IPR036890">
    <property type="entry name" value="HATPase_C_sf"/>
</dbReference>
<keyword evidence="4" id="KW-0597">Phosphoprotein</keyword>
<dbReference type="CDD" id="cd00075">
    <property type="entry name" value="HATPase"/>
    <property type="match status" value="1"/>
</dbReference>
<evidence type="ECO:0000256" key="6">
    <source>
        <dbReference type="ARBA" id="ARBA00022692"/>
    </source>
</evidence>
<dbReference type="SMART" id="SM00304">
    <property type="entry name" value="HAMP"/>
    <property type="match status" value="1"/>
</dbReference>
<keyword evidence="9" id="KW-0902">Two-component regulatory system</keyword>
<dbReference type="Pfam" id="PF02518">
    <property type="entry name" value="HATPase_c"/>
    <property type="match status" value="1"/>
</dbReference>
<dbReference type="Gene3D" id="3.30.565.10">
    <property type="entry name" value="Histidine kinase-like ATPase, C-terminal domain"/>
    <property type="match status" value="1"/>
</dbReference>
<evidence type="ECO:0000313" key="15">
    <source>
        <dbReference type="Proteomes" id="UP001501475"/>
    </source>
</evidence>
<dbReference type="GO" id="GO:0016301">
    <property type="term" value="F:kinase activity"/>
    <property type="evidence" value="ECO:0007669"/>
    <property type="project" value="UniProtKB-KW"/>
</dbReference>
<dbReference type="PRINTS" id="PR00344">
    <property type="entry name" value="BCTRLSENSOR"/>
</dbReference>
<dbReference type="Gene3D" id="6.10.340.10">
    <property type="match status" value="1"/>
</dbReference>
<comment type="catalytic activity">
    <reaction evidence="1">
        <text>ATP + protein L-histidine = ADP + protein N-phospho-L-histidine.</text>
        <dbReference type="EC" id="2.7.13.3"/>
    </reaction>
</comment>
<dbReference type="SUPFAM" id="SSF47384">
    <property type="entry name" value="Homodimeric domain of signal transducing histidine kinase"/>
    <property type="match status" value="1"/>
</dbReference>
<evidence type="ECO:0000256" key="3">
    <source>
        <dbReference type="ARBA" id="ARBA00012438"/>
    </source>
</evidence>
<feature type="domain" description="HAMP" evidence="13">
    <location>
        <begin position="211"/>
        <end position="264"/>
    </location>
</feature>
<evidence type="ECO:0000256" key="5">
    <source>
        <dbReference type="ARBA" id="ARBA00022679"/>
    </source>
</evidence>
<organism evidence="14 15">
    <name type="scientific">Nostocoides vanveenii</name>
    <dbReference type="NCBI Taxonomy" id="330835"/>
    <lineage>
        <taxon>Bacteria</taxon>
        <taxon>Bacillati</taxon>
        <taxon>Actinomycetota</taxon>
        <taxon>Actinomycetes</taxon>
        <taxon>Micrococcales</taxon>
        <taxon>Intrasporangiaceae</taxon>
        <taxon>Nostocoides</taxon>
    </lineage>
</organism>
<feature type="domain" description="Histidine kinase" evidence="12">
    <location>
        <begin position="279"/>
        <end position="496"/>
    </location>
</feature>
<keyword evidence="7 14" id="KW-0418">Kinase</keyword>
<dbReference type="EMBL" id="BAAAPN010000035">
    <property type="protein sequence ID" value="GAA1756159.1"/>
    <property type="molecule type" value="Genomic_DNA"/>
</dbReference>
<dbReference type="PROSITE" id="PS50885">
    <property type="entry name" value="HAMP"/>
    <property type="match status" value="1"/>
</dbReference>
<evidence type="ECO:0000256" key="8">
    <source>
        <dbReference type="ARBA" id="ARBA00022989"/>
    </source>
</evidence>
<dbReference type="InterPro" id="IPR003660">
    <property type="entry name" value="HAMP_dom"/>
</dbReference>
<dbReference type="SUPFAM" id="SSF55874">
    <property type="entry name" value="ATPase domain of HSP90 chaperone/DNA topoisomerase II/histidine kinase"/>
    <property type="match status" value="1"/>
</dbReference>
<evidence type="ECO:0000313" key="14">
    <source>
        <dbReference type="EMBL" id="GAA1756159.1"/>
    </source>
</evidence>
<dbReference type="RefSeq" id="WP_344064246.1">
    <property type="nucleotide sequence ID" value="NZ_BAAAPN010000035.1"/>
</dbReference>
<dbReference type="Proteomes" id="UP001501475">
    <property type="component" value="Unassembled WGS sequence"/>
</dbReference>
<reference evidence="15" key="1">
    <citation type="journal article" date="2019" name="Int. J. Syst. Evol. Microbiol.">
        <title>The Global Catalogue of Microorganisms (GCM) 10K type strain sequencing project: providing services to taxonomists for standard genome sequencing and annotation.</title>
        <authorList>
            <consortium name="The Broad Institute Genomics Platform"/>
            <consortium name="The Broad Institute Genome Sequencing Center for Infectious Disease"/>
            <person name="Wu L."/>
            <person name="Ma J."/>
        </authorList>
    </citation>
    <scope>NUCLEOTIDE SEQUENCE [LARGE SCALE GENOMIC DNA]</scope>
    <source>
        <strain evidence="15">JCM 15591</strain>
    </source>
</reference>
<dbReference type="PROSITE" id="PS50109">
    <property type="entry name" value="HIS_KIN"/>
    <property type="match status" value="1"/>
</dbReference>
<proteinExistence type="predicted"/>
<keyword evidence="5" id="KW-0808">Transferase</keyword>
<sequence length="503" mass="53389">MSQDLASTEPAPGAPSVPDRAQAWLRRVPTLLHRTSLRARLIAVTLCLLVVALALSSSVMGYLMRRELIARVDDNLRRSSTSVANQALNQLLANRETIRLPSVYAVVIFPQSGTGAIKIPATDVDAVPALSAMTLADPRVDNGEAFTLGTAGSDLLWRGVARALDDGTAVVVVAQPLKDVSTTLKRFALLAALISLATLAAFALVGWLAVRRAFRPLTEIENTARAISAGDLSRRIPTTDAPEEVASLSTSLNAMLTHVEESFAVREASEERMRQFVADASHELRTPLATVRGYAELYRQGAVPEQALPSTIGRIEGEASRMAHLVDDLLLLARLDEERPLEKTPFDVTVVAAEAVQAARVRDPARHITLTGLSGALTPLELQGEEAGMHQVLGNLLTNAIRHTPAGTPIDVAVGRSASGVVIEVRDHGHGIDEAARSRIFERFYRVDSARTRASGGTGLGLAIVAAIVARHGGRVGIATTPGGGATFIVELPAPTYSGNSQA</sequence>
<evidence type="ECO:0000256" key="11">
    <source>
        <dbReference type="SAM" id="Phobius"/>
    </source>
</evidence>
<dbReference type="InterPro" id="IPR005467">
    <property type="entry name" value="His_kinase_dom"/>
</dbReference>
<dbReference type="InterPro" id="IPR004358">
    <property type="entry name" value="Sig_transdc_His_kin-like_C"/>
</dbReference>
<keyword evidence="6 11" id="KW-0812">Transmembrane</keyword>
<dbReference type="CDD" id="cd06225">
    <property type="entry name" value="HAMP"/>
    <property type="match status" value="1"/>
</dbReference>
<feature type="transmembrane region" description="Helical" evidence="11">
    <location>
        <begin position="41"/>
        <end position="63"/>
    </location>
</feature>
<comment type="caution">
    <text evidence="14">The sequence shown here is derived from an EMBL/GenBank/DDBJ whole genome shotgun (WGS) entry which is preliminary data.</text>
</comment>
<dbReference type="Pfam" id="PF00512">
    <property type="entry name" value="HisKA"/>
    <property type="match status" value="1"/>
</dbReference>
<dbReference type="PANTHER" id="PTHR45436:SF5">
    <property type="entry name" value="SENSOR HISTIDINE KINASE TRCS"/>
    <property type="match status" value="1"/>
</dbReference>
<dbReference type="InterPro" id="IPR003661">
    <property type="entry name" value="HisK_dim/P_dom"/>
</dbReference>
<accession>A0ABP4WJF3</accession>
<evidence type="ECO:0000256" key="1">
    <source>
        <dbReference type="ARBA" id="ARBA00000085"/>
    </source>
</evidence>
<dbReference type="InterPro" id="IPR003594">
    <property type="entry name" value="HATPase_dom"/>
</dbReference>
<evidence type="ECO:0000256" key="9">
    <source>
        <dbReference type="ARBA" id="ARBA00023012"/>
    </source>
</evidence>
<evidence type="ECO:0000256" key="2">
    <source>
        <dbReference type="ARBA" id="ARBA00004236"/>
    </source>
</evidence>
<evidence type="ECO:0000259" key="12">
    <source>
        <dbReference type="PROSITE" id="PS50109"/>
    </source>
</evidence>
<keyword evidence="8 11" id="KW-1133">Transmembrane helix</keyword>
<gene>
    <name evidence="14" type="ORF">GCM10009810_14870</name>
</gene>
<keyword evidence="15" id="KW-1185">Reference proteome</keyword>
<dbReference type="EC" id="2.7.13.3" evidence="3"/>
<protein>
    <recommendedName>
        <fullName evidence="3">histidine kinase</fullName>
        <ecNumber evidence="3">2.7.13.3</ecNumber>
    </recommendedName>
</protein>
<feature type="transmembrane region" description="Helical" evidence="11">
    <location>
        <begin position="187"/>
        <end position="210"/>
    </location>
</feature>
<name>A0ABP4WJF3_9MICO</name>
<dbReference type="PANTHER" id="PTHR45436">
    <property type="entry name" value="SENSOR HISTIDINE KINASE YKOH"/>
    <property type="match status" value="1"/>
</dbReference>
<evidence type="ECO:0000256" key="7">
    <source>
        <dbReference type="ARBA" id="ARBA00022777"/>
    </source>
</evidence>
<evidence type="ECO:0000259" key="13">
    <source>
        <dbReference type="PROSITE" id="PS50885"/>
    </source>
</evidence>
<dbReference type="Gene3D" id="1.10.287.130">
    <property type="match status" value="1"/>
</dbReference>
<evidence type="ECO:0000256" key="10">
    <source>
        <dbReference type="ARBA" id="ARBA00023136"/>
    </source>
</evidence>
<dbReference type="CDD" id="cd00082">
    <property type="entry name" value="HisKA"/>
    <property type="match status" value="1"/>
</dbReference>
<dbReference type="SMART" id="SM00388">
    <property type="entry name" value="HisKA"/>
    <property type="match status" value="1"/>
</dbReference>
<dbReference type="SUPFAM" id="SSF158472">
    <property type="entry name" value="HAMP domain-like"/>
    <property type="match status" value="1"/>
</dbReference>